<evidence type="ECO:0008006" key="2">
    <source>
        <dbReference type="Google" id="ProtNLM"/>
    </source>
</evidence>
<evidence type="ECO:0000313" key="1">
    <source>
        <dbReference type="EMBL" id="EBW9188216.1"/>
    </source>
</evidence>
<accession>A0A5W4PXR6</accession>
<sequence>MGIKLNWDDQTDQNLDAVEIYRTTTPFDPNNPGTPLATLPGDATSYEDNTVSVGNTYYYTVAVKKGEDRSFAATQTQGYYSNLGPGPKTILRGDWTCGYFGEIPNEKWVTPVDVVDKIKSVLAVLTGLNFNTSSTTWHKFVYNGKIFYTPNNQLIYSTWQNAYNAGFLFGEDGFGELPTGVAGNVNQKRVIEIDGQRYLVRPMRMTNKPTTQYLTTQEDFYDGEWKATFARLRKDAKAITDPMIRPRFNDYDSLVYCGGPHLAAASAVATANSANIESIASTALTANVNWMIVLELIP</sequence>
<dbReference type="EMBL" id="AAHJPS010000001">
    <property type="protein sequence ID" value="EBW9188216.1"/>
    <property type="molecule type" value="Genomic_DNA"/>
</dbReference>
<name>A0A5W4PXR6_SALEN</name>
<protein>
    <recommendedName>
        <fullName evidence="2">Virion structural protein</fullName>
    </recommendedName>
</protein>
<proteinExistence type="predicted"/>
<dbReference type="AlphaFoldDB" id="A0A5W4PXR6"/>
<comment type="caution">
    <text evidence="1">The sequence shown here is derived from an EMBL/GenBank/DDBJ whole genome shotgun (WGS) entry which is preliminary data.</text>
</comment>
<organism evidence="1">
    <name type="scientific">Salmonella enteritidis</name>
    <dbReference type="NCBI Taxonomy" id="149539"/>
    <lineage>
        <taxon>Bacteria</taxon>
        <taxon>Pseudomonadati</taxon>
        <taxon>Pseudomonadota</taxon>
        <taxon>Gammaproteobacteria</taxon>
        <taxon>Enterobacterales</taxon>
        <taxon>Enterobacteriaceae</taxon>
        <taxon>Salmonella</taxon>
    </lineage>
</organism>
<reference evidence="1" key="1">
    <citation type="submission" date="2018-08" db="EMBL/GenBank/DDBJ databases">
        <authorList>
            <person name="Ashton P.M."/>
            <person name="Dallman T."/>
            <person name="Nair S."/>
            <person name="De Pinna E."/>
            <person name="Peters T."/>
            <person name="Grant K."/>
        </authorList>
    </citation>
    <scope>NUCLEOTIDE SEQUENCE</scope>
    <source>
        <strain evidence="1">126847</strain>
    </source>
</reference>
<gene>
    <name evidence="1" type="ORF">BZT14_00890</name>
</gene>
<dbReference type="Gene3D" id="2.60.40.10">
    <property type="entry name" value="Immunoglobulins"/>
    <property type="match status" value="1"/>
</dbReference>
<dbReference type="InterPro" id="IPR013783">
    <property type="entry name" value="Ig-like_fold"/>
</dbReference>